<dbReference type="EMBL" id="LS483426">
    <property type="protein sequence ID" value="SQH24776.1"/>
    <property type="molecule type" value="Genomic_DNA"/>
</dbReference>
<evidence type="ECO:0008006" key="4">
    <source>
        <dbReference type="Google" id="ProtNLM"/>
    </source>
</evidence>
<gene>
    <name evidence="2" type="ORF">NCTC10529_00968</name>
</gene>
<accession>A0AAX2J3J5</accession>
<protein>
    <recommendedName>
        <fullName evidence="4">YcxB-like protein domain-containing protein</fullName>
    </recommendedName>
</protein>
<proteinExistence type="predicted"/>
<evidence type="ECO:0000313" key="3">
    <source>
        <dbReference type="Proteomes" id="UP000248598"/>
    </source>
</evidence>
<reference evidence="2 3" key="1">
    <citation type="submission" date="2018-06" db="EMBL/GenBank/DDBJ databases">
        <authorList>
            <consortium name="Pathogen Informatics"/>
            <person name="Doyle S."/>
        </authorList>
    </citation>
    <scope>NUCLEOTIDE SEQUENCE [LARGE SCALE GENOMIC DNA]</scope>
    <source>
        <strain evidence="2 3">NCTC10529</strain>
    </source>
</reference>
<dbReference type="Proteomes" id="UP000248598">
    <property type="component" value="Chromosome 1"/>
</dbReference>
<feature type="transmembrane region" description="Helical" evidence="1">
    <location>
        <begin position="56"/>
        <end position="76"/>
    </location>
</feature>
<dbReference type="AlphaFoldDB" id="A0AAX2J3J5"/>
<sequence>MFTQSLSKMLKFAPKKQPATCQSLIQTPMKHTAQQWSFEPLTYSFLQTLTYSFPQISASSQFVIGFCGGGLWLWFADTRPETANQLALFLLVFGIIWLISKKWTIWQWYQKNEETIYLDNKGLHFCIYPRSGSLQYTDITKAVHWYIERADNRRRYDKDIGIIITTQQGEHIYLNLERMIQSNDGISFGTNSSVVIQELNKRMKAA</sequence>
<organism evidence="2 3">
    <name type="scientific">Kingella kingae</name>
    <dbReference type="NCBI Taxonomy" id="504"/>
    <lineage>
        <taxon>Bacteria</taxon>
        <taxon>Pseudomonadati</taxon>
        <taxon>Pseudomonadota</taxon>
        <taxon>Betaproteobacteria</taxon>
        <taxon>Neisseriales</taxon>
        <taxon>Neisseriaceae</taxon>
        <taxon>Kingella</taxon>
    </lineage>
</organism>
<keyword evidence="1" id="KW-0812">Transmembrane</keyword>
<name>A0AAX2J3J5_KINKI</name>
<keyword evidence="1" id="KW-0472">Membrane</keyword>
<evidence type="ECO:0000313" key="2">
    <source>
        <dbReference type="EMBL" id="SQH24776.1"/>
    </source>
</evidence>
<keyword evidence="1" id="KW-1133">Transmembrane helix</keyword>
<feature type="transmembrane region" description="Helical" evidence="1">
    <location>
        <begin position="82"/>
        <end position="100"/>
    </location>
</feature>
<evidence type="ECO:0000256" key="1">
    <source>
        <dbReference type="SAM" id="Phobius"/>
    </source>
</evidence>